<organism evidence="1">
    <name type="scientific">Picea glauca</name>
    <name type="common">White spruce</name>
    <name type="synonym">Pinus glauca</name>
    <dbReference type="NCBI Taxonomy" id="3330"/>
    <lineage>
        <taxon>Eukaryota</taxon>
        <taxon>Viridiplantae</taxon>
        <taxon>Streptophyta</taxon>
        <taxon>Embryophyta</taxon>
        <taxon>Tracheophyta</taxon>
        <taxon>Spermatophyta</taxon>
        <taxon>Pinopsida</taxon>
        <taxon>Pinidae</taxon>
        <taxon>Conifers I</taxon>
        <taxon>Pinales</taxon>
        <taxon>Pinaceae</taxon>
        <taxon>Picea</taxon>
    </lineage>
</organism>
<geneLocation type="mitochondrion" evidence="1"/>
<dbReference type="EMBL" id="LKAM01000012">
    <property type="protein sequence ID" value="KUM46305.1"/>
    <property type="molecule type" value="Genomic_DNA"/>
</dbReference>
<evidence type="ECO:0000313" key="1">
    <source>
        <dbReference type="EMBL" id="KUM46305.1"/>
    </source>
</evidence>
<proteinExistence type="predicted"/>
<protein>
    <submittedName>
        <fullName evidence="1">Uncharacterized protein</fullName>
    </submittedName>
</protein>
<gene>
    <name evidence="1" type="ORF">ABT39_MTgene1811</name>
</gene>
<reference evidence="1" key="1">
    <citation type="journal article" date="2015" name="Genome Biol. Evol.">
        <title>Organellar Genomes of White Spruce (Picea glauca): Assembly and Annotation.</title>
        <authorList>
            <person name="Jackman S.D."/>
            <person name="Warren R.L."/>
            <person name="Gibb E.A."/>
            <person name="Vandervalk B.P."/>
            <person name="Mohamadi H."/>
            <person name="Chu J."/>
            <person name="Raymond A."/>
            <person name="Pleasance S."/>
            <person name="Coope R."/>
            <person name="Wildung M.R."/>
            <person name="Ritland C.E."/>
            <person name="Bousquet J."/>
            <person name="Jones S.J."/>
            <person name="Bohlmann J."/>
            <person name="Birol I."/>
        </authorList>
    </citation>
    <scope>NUCLEOTIDE SEQUENCE [LARGE SCALE GENOMIC DNA]</scope>
    <source>
        <tissue evidence="1">Flushing bud</tissue>
    </source>
</reference>
<keyword evidence="1" id="KW-0496">Mitochondrion</keyword>
<dbReference type="AlphaFoldDB" id="A0A101LVW8"/>
<comment type="caution">
    <text evidence="1">The sequence shown here is derived from an EMBL/GenBank/DDBJ whole genome shotgun (WGS) entry which is preliminary data.</text>
</comment>
<sequence>MAGIVIGASRSRADQSLVINNLAYAIQEAMAASVAADKDWIFAPLSVQGRQSESRLPFLGIRVNPRLSKEMSQLMTEN</sequence>
<accession>A0A101LVW8</accession>
<name>A0A101LVW8_PICGL</name>